<keyword evidence="4 11" id="KW-0156">Chromatin regulator</keyword>
<keyword evidence="9 11" id="KW-0804">Transcription</keyword>
<evidence type="ECO:0000256" key="6">
    <source>
        <dbReference type="ARBA" id="ARBA00023010"/>
    </source>
</evidence>
<dbReference type="GO" id="GO:0071819">
    <property type="term" value="C:DUBm complex"/>
    <property type="evidence" value="ECO:0007669"/>
    <property type="project" value="UniProtKB-UniRule"/>
</dbReference>
<evidence type="ECO:0000313" key="13">
    <source>
        <dbReference type="Proteomes" id="UP000791440"/>
    </source>
</evidence>
<reference evidence="12" key="2">
    <citation type="submission" date="2020-12" db="EMBL/GenBank/DDBJ databases">
        <authorList>
            <person name="Kanost M."/>
        </authorList>
    </citation>
    <scope>NUCLEOTIDE SEQUENCE</scope>
</reference>
<evidence type="ECO:0000256" key="10">
    <source>
        <dbReference type="ARBA" id="ARBA00023242"/>
    </source>
</evidence>
<dbReference type="AlphaFoldDB" id="A0A921YS89"/>
<organism evidence="12 13">
    <name type="scientific">Manduca sexta</name>
    <name type="common">Tobacco hawkmoth</name>
    <name type="synonym">Tobacco hornworm</name>
    <dbReference type="NCBI Taxonomy" id="7130"/>
    <lineage>
        <taxon>Eukaryota</taxon>
        <taxon>Metazoa</taxon>
        <taxon>Ecdysozoa</taxon>
        <taxon>Arthropoda</taxon>
        <taxon>Hexapoda</taxon>
        <taxon>Insecta</taxon>
        <taxon>Pterygota</taxon>
        <taxon>Neoptera</taxon>
        <taxon>Endopterygota</taxon>
        <taxon>Lepidoptera</taxon>
        <taxon>Glossata</taxon>
        <taxon>Ditrysia</taxon>
        <taxon>Bombycoidea</taxon>
        <taxon>Sphingidae</taxon>
        <taxon>Sphinginae</taxon>
        <taxon>Sphingini</taxon>
        <taxon>Manduca</taxon>
    </lineage>
</organism>
<keyword evidence="5 11" id="KW-0653">Protein transport</keyword>
<dbReference type="Proteomes" id="UP000791440">
    <property type="component" value="Unassembled WGS sequence"/>
</dbReference>
<evidence type="ECO:0000256" key="5">
    <source>
        <dbReference type="ARBA" id="ARBA00022927"/>
    </source>
</evidence>
<evidence type="ECO:0000256" key="7">
    <source>
        <dbReference type="ARBA" id="ARBA00023015"/>
    </source>
</evidence>
<comment type="caution">
    <text evidence="12">The sequence shown here is derived from an EMBL/GenBank/DDBJ whole genome shotgun (WGS) entry which is preliminary data.</text>
</comment>
<comment type="function">
    <text evidence="11">Involved in mRNA export coupled transcription activation by association with both the TREX-2 and the SAGA complexes. The transcription regulatory histone acetylation (HAT) complex SAGA is a multiprotein complex that activates transcription by remodeling chromatin and mediating histone acetylation and deubiquitination. Within the SAGA complex, participates to a subcomplex that specifically deubiquitinates histones. The SAGA complex is recruited to specific gene promoters by activators, where it is required for transcription. The TREX-2 complex functions in docking export-competent ribonucleoprotein particles (mRNPs) to the nuclear entrance of the nuclear pore complex (nuclear basket). TREX-2 participates in mRNA export and accurate chromatin positioning in the nucleus by tethering genes to the nuclear periphery.</text>
</comment>
<dbReference type="GO" id="GO:0015031">
    <property type="term" value="P:protein transport"/>
    <property type="evidence" value="ECO:0007669"/>
    <property type="project" value="UniProtKB-KW"/>
</dbReference>
<dbReference type="GO" id="GO:0070390">
    <property type="term" value="C:transcription export complex 2"/>
    <property type="evidence" value="ECO:0007669"/>
    <property type="project" value="UniProtKB-UniRule"/>
</dbReference>
<dbReference type="FunFam" id="1.10.246.140:FF:000001">
    <property type="entry name" value="Transcription and mRNA export factor ENY2"/>
    <property type="match status" value="1"/>
</dbReference>
<proteinExistence type="inferred from homology"/>
<dbReference type="GO" id="GO:0005654">
    <property type="term" value="C:nucleoplasm"/>
    <property type="evidence" value="ECO:0007669"/>
    <property type="project" value="UniProtKB-SubCell"/>
</dbReference>
<sequence>MTFDNENILIKEAHPRLTSSGDRDRFKELLRKRLIECGWRDQVRAMCRKFVKENNGPNNVTFDMLVNQVTPRARALVPDSIKRELINKIRENLHRQRNQ</sequence>
<evidence type="ECO:0000256" key="8">
    <source>
        <dbReference type="ARBA" id="ARBA00023159"/>
    </source>
</evidence>
<dbReference type="GO" id="GO:0003713">
    <property type="term" value="F:transcription coactivator activity"/>
    <property type="evidence" value="ECO:0007669"/>
    <property type="project" value="UniProtKB-UniRule"/>
</dbReference>
<accession>A0A921YS89</accession>
<comment type="subunit">
    <text evidence="11">Component of the nuclear pore complex (NPC)-associated TREX-2 complex (transcription and export complex 2). Component of the SAGA transcription coactivator-HAT complex. Within the SAGA complex, participates to a subcomplex of SAGA called the DUB module (deubiquitination module).</text>
</comment>
<dbReference type="GO" id="GO:0005643">
    <property type="term" value="C:nuclear pore"/>
    <property type="evidence" value="ECO:0007669"/>
    <property type="project" value="UniProtKB-UniRule"/>
</dbReference>
<dbReference type="Pfam" id="PF10163">
    <property type="entry name" value="EnY2"/>
    <property type="match status" value="1"/>
</dbReference>
<dbReference type="InterPro" id="IPR018783">
    <property type="entry name" value="TF_ENY2"/>
</dbReference>
<dbReference type="PANTHER" id="PTHR12514">
    <property type="entry name" value="ENHANCER OF YELLOW 2 TRANSCRIPTION FACTOR"/>
    <property type="match status" value="1"/>
</dbReference>
<name>A0A921YS89_MANSE</name>
<protein>
    <recommendedName>
        <fullName evidence="11">Enhancer of yellow 2 transcription factor</fullName>
    </recommendedName>
</protein>
<keyword evidence="10 11" id="KW-0539">Nucleus</keyword>
<dbReference type="GO" id="GO:0006325">
    <property type="term" value="P:chromatin organization"/>
    <property type="evidence" value="ECO:0007669"/>
    <property type="project" value="UniProtKB-KW"/>
</dbReference>
<reference evidence="12" key="1">
    <citation type="journal article" date="2016" name="Insect Biochem. Mol. Biol.">
        <title>Multifaceted biological insights from a draft genome sequence of the tobacco hornworm moth, Manduca sexta.</title>
        <authorList>
            <person name="Kanost M.R."/>
            <person name="Arrese E.L."/>
            <person name="Cao X."/>
            <person name="Chen Y.R."/>
            <person name="Chellapilla S."/>
            <person name="Goldsmith M.R."/>
            <person name="Grosse-Wilde E."/>
            <person name="Heckel D.G."/>
            <person name="Herndon N."/>
            <person name="Jiang H."/>
            <person name="Papanicolaou A."/>
            <person name="Qu J."/>
            <person name="Soulages J.L."/>
            <person name="Vogel H."/>
            <person name="Walters J."/>
            <person name="Waterhouse R.M."/>
            <person name="Ahn S.J."/>
            <person name="Almeida F.C."/>
            <person name="An C."/>
            <person name="Aqrawi P."/>
            <person name="Bretschneider A."/>
            <person name="Bryant W.B."/>
            <person name="Bucks S."/>
            <person name="Chao H."/>
            <person name="Chevignon G."/>
            <person name="Christen J.M."/>
            <person name="Clarke D.F."/>
            <person name="Dittmer N.T."/>
            <person name="Ferguson L.C.F."/>
            <person name="Garavelou S."/>
            <person name="Gordon K.H.J."/>
            <person name="Gunaratna R.T."/>
            <person name="Han Y."/>
            <person name="Hauser F."/>
            <person name="He Y."/>
            <person name="Heidel-Fischer H."/>
            <person name="Hirsh A."/>
            <person name="Hu Y."/>
            <person name="Jiang H."/>
            <person name="Kalra D."/>
            <person name="Klinner C."/>
            <person name="Konig C."/>
            <person name="Kovar C."/>
            <person name="Kroll A.R."/>
            <person name="Kuwar S.S."/>
            <person name="Lee S.L."/>
            <person name="Lehman R."/>
            <person name="Li K."/>
            <person name="Li Z."/>
            <person name="Liang H."/>
            <person name="Lovelace S."/>
            <person name="Lu Z."/>
            <person name="Mansfield J.H."/>
            <person name="McCulloch K.J."/>
            <person name="Mathew T."/>
            <person name="Morton B."/>
            <person name="Muzny D.M."/>
            <person name="Neunemann D."/>
            <person name="Ongeri F."/>
            <person name="Pauchet Y."/>
            <person name="Pu L.L."/>
            <person name="Pyrousis I."/>
            <person name="Rao X.J."/>
            <person name="Redding A."/>
            <person name="Roesel C."/>
            <person name="Sanchez-Gracia A."/>
            <person name="Schaack S."/>
            <person name="Shukla A."/>
            <person name="Tetreau G."/>
            <person name="Wang Y."/>
            <person name="Xiong G.H."/>
            <person name="Traut W."/>
            <person name="Walsh T.K."/>
            <person name="Worley K.C."/>
            <person name="Wu D."/>
            <person name="Wu W."/>
            <person name="Wu Y.Q."/>
            <person name="Zhang X."/>
            <person name="Zou Z."/>
            <person name="Zucker H."/>
            <person name="Briscoe A.D."/>
            <person name="Burmester T."/>
            <person name="Clem R.J."/>
            <person name="Feyereisen R."/>
            <person name="Grimmelikhuijzen C.J.P."/>
            <person name="Hamodrakas S.J."/>
            <person name="Hansson B.S."/>
            <person name="Huguet E."/>
            <person name="Jermiin L.S."/>
            <person name="Lan Q."/>
            <person name="Lehman H.K."/>
            <person name="Lorenzen M."/>
            <person name="Merzendorfer H."/>
            <person name="Michalopoulos I."/>
            <person name="Morton D.B."/>
            <person name="Muthukrishnan S."/>
            <person name="Oakeshott J.G."/>
            <person name="Palmer W."/>
            <person name="Park Y."/>
            <person name="Passarelli A.L."/>
            <person name="Rozas J."/>
            <person name="Schwartz L.M."/>
            <person name="Smith W."/>
            <person name="Southgate A."/>
            <person name="Vilcinskas A."/>
            <person name="Vogt R."/>
            <person name="Wang P."/>
            <person name="Werren J."/>
            <person name="Yu X.Q."/>
            <person name="Zhou J.J."/>
            <person name="Brown S.J."/>
            <person name="Scherer S.E."/>
            <person name="Richards S."/>
            <person name="Blissard G.W."/>
        </authorList>
    </citation>
    <scope>NUCLEOTIDE SEQUENCE</scope>
</reference>
<comment type="subcellular location">
    <subcellularLocation>
        <location evidence="1 11">Nucleus</location>
        <location evidence="1 11">Nucleoplasm</location>
    </subcellularLocation>
</comment>
<keyword evidence="3 11" id="KW-0509">mRNA transport</keyword>
<evidence type="ECO:0000256" key="9">
    <source>
        <dbReference type="ARBA" id="ARBA00023163"/>
    </source>
</evidence>
<evidence type="ECO:0000313" key="12">
    <source>
        <dbReference type="EMBL" id="KAG6444627.1"/>
    </source>
</evidence>
<keyword evidence="6 11" id="KW-0811">Translocation</keyword>
<evidence type="ECO:0000256" key="11">
    <source>
        <dbReference type="HAMAP-Rule" id="MF_03046"/>
    </source>
</evidence>
<keyword evidence="8 11" id="KW-0010">Activator</keyword>
<evidence type="ECO:0000256" key="4">
    <source>
        <dbReference type="ARBA" id="ARBA00022853"/>
    </source>
</evidence>
<dbReference type="EMBL" id="JH668312">
    <property type="protein sequence ID" value="KAG6444627.1"/>
    <property type="molecule type" value="Genomic_DNA"/>
</dbReference>
<dbReference type="GO" id="GO:0000124">
    <property type="term" value="C:SAGA complex"/>
    <property type="evidence" value="ECO:0007669"/>
    <property type="project" value="UniProtKB-UniRule"/>
</dbReference>
<evidence type="ECO:0000256" key="2">
    <source>
        <dbReference type="ARBA" id="ARBA00022448"/>
    </source>
</evidence>
<gene>
    <name evidence="11" type="primary">e(y)2</name>
    <name evidence="12" type="ORF">O3G_MSEX003489</name>
</gene>
<keyword evidence="2 11" id="KW-0813">Transport</keyword>
<evidence type="ECO:0000256" key="3">
    <source>
        <dbReference type="ARBA" id="ARBA00022816"/>
    </source>
</evidence>
<dbReference type="GO" id="GO:0006406">
    <property type="term" value="P:mRNA export from nucleus"/>
    <property type="evidence" value="ECO:0007669"/>
    <property type="project" value="UniProtKB-UniRule"/>
</dbReference>
<keyword evidence="7 11" id="KW-0805">Transcription regulation</keyword>
<keyword evidence="13" id="KW-1185">Reference proteome</keyword>
<dbReference type="GO" id="GO:0006368">
    <property type="term" value="P:transcription elongation by RNA polymerase II"/>
    <property type="evidence" value="ECO:0007669"/>
    <property type="project" value="UniProtKB-UniRule"/>
</dbReference>
<evidence type="ECO:0000256" key="1">
    <source>
        <dbReference type="ARBA" id="ARBA00004642"/>
    </source>
</evidence>
<dbReference type="HAMAP" id="MF_03046">
    <property type="entry name" value="ENY2_Sus1"/>
    <property type="match status" value="1"/>
</dbReference>
<comment type="similarity">
    <text evidence="11">Belongs to the ENY2 family.</text>
</comment>